<dbReference type="InterPro" id="IPR001789">
    <property type="entry name" value="Sig_transdc_resp-reg_receiver"/>
</dbReference>
<dbReference type="InterPro" id="IPR011006">
    <property type="entry name" value="CheY-like_superfamily"/>
</dbReference>
<feature type="domain" description="Response regulatory" evidence="3">
    <location>
        <begin position="22"/>
        <end position="131"/>
    </location>
</feature>
<dbReference type="PANTHER" id="PTHR44591">
    <property type="entry name" value="STRESS RESPONSE REGULATOR PROTEIN 1"/>
    <property type="match status" value="1"/>
</dbReference>
<dbReference type="KEGG" id="aba:Acid345_0939"/>
<dbReference type="EnsemblBacteria" id="ABF39942">
    <property type="protein sequence ID" value="ABF39942"/>
    <property type="gene ID" value="Acid345_0939"/>
</dbReference>
<keyword evidence="5" id="KW-1185">Reference proteome</keyword>
<evidence type="ECO:0000313" key="4">
    <source>
        <dbReference type="EMBL" id="ABF39942.1"/>
    </source>
</evidence>
<evidence type="ECO:0000256" key="2">
    <source>
        <dbReference type="PROSITE-ProRule" id="PRU00169"/>
    </source>
</evidence>
<dbReference type="GO" id="GO:0000160">
    <property type="term" value="P:phosphorelay signal transduction system"/>
    <property type="evidence" value="ECO:0007669"/>
    <property type="project" value="InterPro"/>
</dbReference>
<dbReference type="Gene3D" id="3.40.50.2300">
    <property type="match status" value="1"/>
</dbReference>
<dbReference type="eggNOG" id="COG0784">
    <property type="taxonomic scope" value="Bacteria"/>
</dbReference>
<accession>Q1IT58</accession>
<evidence type="ECO:0000259" key="3">
    <source>
        <dbReference type="PROSITE" id="PS50110"/>
    </source>
</evidence>
<dbReference type="CDD" id="cd00156">
    <property type="entry name" value="REC"/>
    <property type="match status" value="1"/>
</dbReference>
<name>Q1IT58_KORVE</name>
<dbReference type="RefSeq" id="WP_011521744.1">
    <property type="nucleotide sequence ID" value="NC_008009.1"/>
</dbReference>
<protein>
    <submittedName>
        <fullName evidence="4">Response regulator receiver protein</fullName>
    </submittedName>
</protein>
<sequence>MARSAIVPQVPFTYPALAEAPLVLCVDDEPAILELLEDVLTACGLRPLCTDDCNLALTLCEEPIDLVVLDYHMPQMDGLTLATKIRERNPNLPMIFFSGAPLPVESLAHASRVVHKSEGAMRLATTILQSIRARV</sequence>
<dbReference type="AlphaFoldDB" id="Q1IT58"/>
<dbReference type="SMART" id="SM00448">
    <property type="entry name" value="REC"/>
    <property type="match status" value="1"/>
</dbReference>
<dbReference type="Pfam" id="PF00072">
    <property type="entry name" value="Response_reg"/>
    <property type="match status" value="1"/>
</dbReference>
<organism evidence="4 5">
    <name type="scientific">Koribacter versatilis (strain Ellin345)</name>
    <dbReference type="NCBI Taxonomy" id="204669"/>
    <lineage>
        <taxon>Bacteria</taxon>
        <taxon>Pseudomonadati</taxon>
        <taxon>Acidobacteriota</taxon>
        <taxon>Terriglobia</taxon>
        <taxon>Terriglobales</taxon>
        <taxon>Candidatus Korobacteraceae</taxon>
        <taxon>Candidatus Korobacter</taxon>
    </lineage>
</organism>
<dbReference type="STRING" id="204669.Acid345_0939"/>
<dbReference type="Proteomes" id="UP000002432">
    <property type="component" value="Chromosome"/>
</dbReference>
<dbReference type="OrthoDB" id="280492at2"/>
<gene>
    <name evidence="4" type="ordered locus">Acid345_0939</name>
</gene>
<dbReference type="EMBL" id="CP000360">
    <property type="protein sequence ID" value="ABF39942.1"/>
    <property type="molecule type" value="Genomic_DNA"/>
</dbReference>
<proteinExistence type="predicted"/>
<dbReference type="HOGENOM" id="CLU_000445_69_8_0"/>
<dbReference type="PROSITE" id="PS50110">
    <property type="entry name" value="RESPONSE_REGULATORY"/>
    <property type="match status" value="1"/>
</dbReference>
<keyword evidence="1 2" id="KW-0597">Phosphoprotein</keyword>
<evidence type="ECO:0000256" key="1">
    <source>
        <dbReference type="ARBA" id="ARBA00022553"/>
    </source>
</evidence>
<evidence type="ECO:0000313" key="5">
    <source>
        <dbReference type="Proteomes" id="UP000002432"/>
    </source>
</evidence>
<reference evidence="4 5" key="1">
    <citation type="journal article" date="2009" name="Appl. Environ. Microbiol.">
        <title>Three genomes from the phylum Acidobacteria provide insight into the lifestyles of these microorganisms in soils.</title>
        <authorList>
            <person name="Ward N.L."/>
            <person name="Challacombe J.F."/>
            <person name="Janssen P.H."/>
            <person name="Henrissat B."/>
            <person name="Coutinho P.M."/>
            <person name="Wu M."/>
            <person name="Xie G."/>
            <person name="Haft D.H."/>
            <person name="Sait M."/>
            <person name="Badger J."/>
            <person name="Barabote R.D."/>
            <person name="Bradley B."/>
            <person name="Brettin T.S."/>
            <person name="Brinkac L.M."/>
            <person name="Bruce D."/>
            <person name="Creasy T."/>
            <person name="Daugherty S.C."/>
            <person name="Davidsen T.M."/>
            <person name="DeBoy R.T."/>
            <person name="Detter J.C."/>
            <person name="Dodson R.J."/>
            <person name="Durkin A.S."/>
            <person name="Ganapathy A."/>
            <person name="Gwinn-Giglio M."/>
            <person name="Han C.S."/>
            <person name="Khouri H."/>
            <person name="Kiss H."/>
            <person name="Kothari S.P."/>
            <person name="Madupu R."/>
            <person name="Nelson K.E."/>
            <person name="Nelson W.C."/>
            <person name="Paulsen I."/>
            <person name="Penn K."/>
            <person name="Ren Q."/>
            <person name="Rosovitz M.J."/>
            <person name="Selengut J.D."/>
            <person name="Shrivastava S."/>
            <person name="Sullivan S.A."/>
            <person name="Tapia R."/>
            <person name="Thompson L.S."/>
            <person name="Watkins K.L."/>
            <person name="Yang Q."/>
            <person name="Yu C."/>
            <person name="Zafar N."/>
            <person name="Zhou L."/>
            <person name="Kuske C.R."/>
        </authorList>
    </citation>
    <scope>NUCLEOTIDE SEQUENCE [LARGE SCALE GENOMIC DNA]</scope>
    <source>
        <strain evidence="4 5">Ellin345</strain>
    </source>
</reference>
<dbReference type="SUPFAM" id="SSF52172">
    <property type="entry name" value="CheY-like"/>
    <property type="match status" value="1"/>
</dbReference>
<feature type="modified residue" description="4-aspartylphosphate" evidence="2">
    <location>
        <position position="70"/>
    </location>
</feature>
<dbReference type="PANTHER" id="PTHR44591:SF21">
    <property type="entry name" value="TWO-COMPONENT RESPONSE REGULATOR"/>
    <property type="match status" value="1"/>
</dbReference>
<dbReference type="InterPro" id="IPR050595">
    <property type="entry name" value="Bact_response_regulator"/>
</dbReference>